<name>A0ABN3IHL1_9ACTN</name>
<feature type="region of interest" description="Disordered" evidence="1">
    <location>
        <begin position="45"/>
        <end position="64"/>
    </location>
</feature>
<accession>A0ABN3IHL1</accession>
<protein>
    <submittedName>
        <fullName evidence="2">Uncharacterized protein</fullName>
    </submittedName>
</protein>
<reference evidence="3" key="1">
    <citation type="journal article" date="2019" name="Int. J. Syst. Evol. Microbiol.">
        <title>The Global Catalogue of Microorganisms (GCM) 10K type strain sequencing project: providing services to taxonomists for standard genome sequencing and annotation.</title>
        <authorList>
            <consortium name="The Broad Institute Genomics Platform"/>
            <consortium name="The Broad Institute Genome Sequencing Center for Infectious Disease"/>
            <person name="Wu L."/>
            <person name="Ma J."/>
        </authorList>
    </citation>
    <scope>NUCLEOTIDE SEQUENCE [LARGE SCALE GENOMIC DNA]</scope>
    <source>
        <strain evidence="3">JCM 3325</strain>
    </source>
</reference>
<organism evidence="2 3">
    <name type="scientific">Actinomadura vinacea</name>
    <dbReference type="NCBI Taxonomy" id="115336"/>
    <lineage>
        <taxon>Bacteria</taxon>
        <taxon>Bacillati</taxon>
        <taxon>Actinomycetota</taxon>
        <taxon>Actinomycetes</taxon>
        <taxon>Streptosporangiales</taxon>
        <taxon>Thermomonosporaceae</taxon>
        <taxon>Actinomadura</taxon>
    </lineage>
</organism>
<evidence type="ECO:0000313" key="2">
    <source>
        <dbReference type="EMBL" id="GAA2404563.1"/>
    </source>
</evidence>
<dbReference type="Proteomes" id="UP001501231">
    <property type="component" value="Unassembled WGS sequence"/>
</dbReference>
<gene>
    <name evidence="2" type="ORF">GCM10010191_10370</name>
</gene>
<sequence length="97" mass="10319">MLHLGAHDVSAAEVGSRLSVGSGTGRAAAVSLDDRPGAETVLRAAEERPRQPCQRRGDTDMDEKRAEQVARDMGKIGGRAIAGAAKLVFRPLIKKKK</sequence>
<proteinExistence type="predicted"/>
<comment type="caution">
    <text evidence="2">The sequence shown here is derived from an EMBL/GenBank/DDBJ whole genome shotgun (WGS) entry which is preliminary data.</text>
</comment>
<dbReference type="EMBL" id="BAAARW010000003">
    <property type="protein sequence ID" value="GAA2404563.1"/>
    <property type="molecule type" value="Genomic_DNA"/>
</dbReference>
<evidence type="ECO:0000256" key="1">
    <source>
        <dbReference type="SAM" id="MobiDB-lite"/>
    </source>
</evidence>
<evidence type="ECO:0000313" key="3">
    <source>
        <dbReference type="Proteomes" id="UP001501231"/>
    </source>
</evidence>
<keyword evidence="3" id="KW-1185">Reference proteome</keyword>